<evidence type="ECO:0000256" key="15">
    <source>
        <dbReference type="ARBA" id="ARBA00023140"/>
    </source>
</evidence>
<dbReference type="GO" id="GO:0005778">
    <property type="term" value="C:peroxisomal membrane"/>
    <property type="evidence" value="ECO:0007669"/>
    <property type="project" value="UniProtKB-SubCell"/>
</dbReference>
<keyword evidence="4" id="KW-0285">Flavoprotein</keyword>
<evidence type="ECO:0000256" key="22">
    <source>
        <dbReference type="SAM" id="SignalP"/>
    </source>
</evidence>
<evidence type="ECO:0000313" key="25">
    <source>
        <dbReference type="Proteomes" id="UP001497482"/>
    </source>
</evidence>
<dbReference type="Gene3D" id="1.10.8.60">
    <property type="match status" value="1"/>
</dbReference>
<comment type="subcellular location">
    <subcellularLocation>
        <location evidence="2">Mitochondrion outer membrane</location>
        <topology evidence="2">Single-pass membrane protein</topology>
    </subcellularLocation>
    <subcellularLocation>
        <location evidence="1">Peroxisome membrane</location>
        <topology evidence="1">Single-pass membrane protein</topology>
    </subcellularLocation>
    <subcellularLocation>
        <location evidence="17">Postsynaptic cell membrane</location>
        <topology evidence="17">Single-pass membrane protein</topology>
    </subcellularLocation>
</comment>
<evidence type="ECO:0000256" key="2">
    <source>
        <dbReference type="ARBA" id="ARBA00004572"/>
    </source>
</evidence>
<evidence type="ECO:0000256" key="1">
    <source>
        <dbReference type="ARBA" id="ARBA00004549"/>
    </source>
</evidence>
<dbReference type="SMART" id="SM00382">
    <property type="entry name" value="AAA"/>
    <property type="match status" value="1"/>
</dbReference>
<keyword evidence="10" id="KW-1278">Translocase</keyword>
<evidence type="ECO:0000256" key="18">
    <source>
        <dbReference type="ARBA" id="ARBA00038383"/>
    </source>
</evidence>
<dbReference type="SUPFAM" id="SSF51905">
    <property type="entry name" value="FAD/NAD(P)-binding domain"/>
    <property type="match status" value="1"/>
</dbReference>
<evidence type="ECO:0000256" key="16">
    <source>
        <dbReference type="ARBA" id="ARBA00023257"/>
    </source>
</evidence>
<keyword evidence="8" id="KW-0274">FAD</keyword>
<keyword evidence="3" id="KW-1003">Cell membrane</keyword>
<dbReference type="Pfam" id="PF13450">
    <property type="entry name" value="NAD_binding_8"/>
    <property type="match status" value="1"/>
</dbReference>
<dbReference type="SUPFAM" id="SSF52540">
    <property type="entry name" value="P-loop containing nucleoside triphosphate hydrolases"/>
    <property type="match status" value="1"/>
</dbReference>
<keyword evidence="11" id="KW-1133">Transmembrane helix</keyword>
<sequence length="738" mass="82421">MLRVLIVGAGLTGSLCACLLRRALQNRVHIEVWDKSRGTGGRMSTSRFRDDCFNADIGAQYITATQDYRRRHHSLYEELLSAGVLVPMSCSVLGLRHKEPTEDFVSPQGTGQIVKHFLHSSEAELHLKRHVTSVQRTGASWEVEFSEGQRESFDAVVLTIPVPQILQLKNFSQLLSPEQLGALSQVQYSSRFALALFFDRDSDLNLDFGFKYVTDSKLIRYVSVEQKKRGSGAGLGPVLVVHSSVDFGSEFLESDLAQVQSLMMDELRRLHPDLPEPINIKTHKWRYSQVLTSLPGCPGHMTAADDPLLLLGGDAFTHSNFDGCAESFLSVLRASLWTVLGPGKPDLGPGHRSQSYYKTAAVPQKVTSRLMLTLTPDVMVLREVPVEQVTRPLGRSEVIGLLFRLTVFGAVTYFTIKWMVDALDPTRKQKVEAQKQAEKLMKQIGVKNVKLSEYEMSIAAHLVDPLTMQITWRDIAGLDEVITELKETVILPVQKRHLFQRSRLLQPPKGVLLYGPPGCGKTLIAKATAKEAGFRFINLQPSTLTDKWYGESQKLAAAVFSLALKLQPSIIFIDEIDSFLRNRSSSDHEATAMMKAQFMSLWDGLDTDYSCQVIVMGATNRPQDLDSAILRRMPTRFHINQPSQKQREQILKLILDDERVELTVDLEEVSKETEGFSGSDLRETCRDAALMCVREYVSSGSDSEDIRAISQSDLQRAVSKMKKSKSAGGHMLLHAALD</sequence>
<dbReference type="PANTHER" id="PTHR45644:SF2">
    <property type="entry name" value="OUTER MITOCHONDRIAL TRANSMEMBRANE HELIX TRANSLOCASE"/>
    <property type="match status" value="1"/>
</dbReference>
<keyword evidence="7" id="KW-1000">Mitochondrion outer membrane</keyword>
<gene>
    <name evidence="24" type="ORF">KC01_LOCUS23802</name>
</gene>
<dbReference type="PROSITE" id="PS00674">
    <property type="entry name" value="AAA"/>
    <property type="match status" value="1"/>
</dbReference>
<dbReference type="Pfam" id="PF17862">
    <property type="entry name" value="AAA_lid_3"/>
    <property type="match status" value="1"/>
</dbReference>
<evidence type="ECO:0000256" key="14">
    <source>
        <dbReference type="ARBA" id="ARBA00023136"/>
    </source>
</evidence>
<comment type="function">
    <text evidence="21">Outer mitochondrial translocase required to remove mislocalized tail-anchored transmembrane proteins on mitochondria. Specifically recognizes and binds tail-anchored transmembrane proteins: acts as a dislocase that mediates the ATP-dependent extraction of mistargeted tail-anchored transmembrane proteins from the mitochondrion outer membrane. Also plays a critical role in regulating the surface expression of AMPA receptors (AMPAR), thereby regulating synaptic plasticity and learning and memory.</text>
</comment>
<dbReference type="InterPro" id="IPR003960">
    <property type="entry name" value="ATPase_AAA_CS"/>
</dbReference>
<proteinExistence type="inferred from homology"/>
<dbReference type="PROSITE" id="PS51257">
    <property type="entry name" value="PROKAR_LIPOPROTEIN"/>
    <property type="match status" value="1"/>
</dbReference>
<keyword evidence="6" id="KW-0547">Nucleotide-binding</keyword>
<evidence type="ECO:0000256" key="4">
    <source>
        <dbReference type="ARBA" id="ARBA00022630"/>
    </source>
</evidence>
<organism evidence="24 25">
    <name type="scientific">Knipowitschia caucasica</name>
    <name type="common">Caucasian dwarf goby</name>
    <name type="synonym">Pomatoschistus caucasicus</name>
    <dbReference type="NCBI Taxonomy" id="637954"/>
    <lineage>
        <taxon>Eukaryota</taxon>
        <taxon>Metazoa</taxon>
        <taxon>Chordata</taxon>
        <taxon>Craniata</taxon>
        <taxon>Vertebrata</taxon>
        <taxon>Euteleostomi</taxon>
        <taxon>Actinopterygii</taxon>
        <taxon>Neopterygii</taxon>
        <taxon>Teleostei</taxon>
        <taxon>Neoteleostei</taxon>
        <taxon>Acanthomorphata</taxon>
        <taxon>Gobiaria</taxon>
        <taxon>Gobiiformes</taxon>
        <taxon>Gobioidei</taxon>
        <taxon>Gobiidae</taxon>
        <taxon>Gobiinae</taxon>
        <taxon>Knipowitschia</taxon>
    </lineage>
</organism>
<evidence type="ECO:0000256" key="19">
    <source>
        <dbReference type="ARBA" id="ARBA00040718"/>
    </source>
</evidence>
<dbReference type="FunFam" id="3.40.50.300:FF:000538">
    <property type="entry name" value="ATPase family AAA domain-containing protein 1"/>
    <property type="match status" value="1"/>
</dbReference>
<evidence type="ECO:0000256" key="12">
    <source>
        <dbReference type="ARBA" id="ARBA00023018"/>
    </source>
</evidence>
<evidence type="ECO:0000256" key="20">
    <source>
        <dbReference type="ARBA" id="ARBA00048588"/>
    </source>
</evidence>
<comment type="similarity">
    <text evidence="18">Belongs to the AAA ATPase family. MSP1 subfamily.</text>
</comment>
<evidence type="ECO:0000256" key="9">
    <source>
        <dbReference type="ARBA" id="ARBA00022840"/>
    </source>
</evidence>
<dbReference type="PANTHER" id="PTHR45644">
    <property type="entry name" value="AAA ATPASE, PUTATIVE (AFU_ORTHOLOGUE AFUA_2G12920)-RELATED-RELATED"/>
    <property type="match status" value="1"/>
</dbReference>
<dbReference type="AlphaFoldDB" id="A0AAV2KXU1"/>
<dbReference type="GO" id="GO:0005524">
    <property type="term" value="F:ATP binding"/>
    <property type="evidence" value="ECO:0007669"/>
    <property type="project" value="UniProtKB-KW"/>
</dbReference>
<keyword evidence="14" id="KW-0472">Membrane</keyword>
<keyword evidence="16" id="KW-0628">Postsynaptic cell membrane</keyword>
<feature type="signal peptide" evidence="22">
    <location>
        <begin position="1"/>
        <end position="16"/>
    </location>
</feature>
<evidence type="ECO:0000313" key="24">
    <source>
        <dbReference type="EMBL" id="CAL1594890.1"/>
    </source>
</evidence>
<dbReference type="Gene3D" id="3.90.660.10">
    <property type="match status" value="1"/>
</dbReference>
<keyword evidence="13" id="KW-0496">Mitochondrion</keyword>
<dbReference type="InterPro" id="IPR041569">
    <property type="entry name" value="AAA_lid_3"/>
</dbReference>
<evidence type="ECO:0000256" key="6">
    <source>
        <dbReference type="ARBA" id="ARBA00022741"/>
    </source>
</evidence>
<dbReference type="InterPro" id="IPR051701">
    <property type="entry name" value="Mito_OM_Translocase_MSP1"/>
</dbReference>
<keyword evidence="15" id="KW-0576">Peroxisome</keyword>
<dbReference type="InterPro" id="IPR003593">
    <property type="entry name" value="AAA+_ATPase"/>
</dbReference>
<dbReference type="CDD" id="cd19520">
    <property type="entry name" value="RecA-like_ATAD1"/>
    <property type="match status" value="1"/>
</dbReference>
<dbReference type="InterPro" id="IPR002937">
    <property type="entry name" value="Amino_oxidase"/>
</dbReference>
<evidence type="ECO:0000256" key="17">
    <source>
        <dbReference type="ARBA" id="ARBA00037805"/>
    </source>
</evidence>
<dbReference type="InterPro" id="IPR036188">
    <property type="entry name" value="FAD/NAD-bd_sf"/>
</dbReference>
<dbReference type="GO" id="GO:0140570">
    <property type="term" value="P:extraction of mislocalized protein from mitochondrial outer membrane"/>
    <property type="evidence" value="ECO:0007669"/>
    <property type="project" value="TreeGrafter"/>
</dbReference>
<reference evidence="24 25" key="1">
    <citation type="submission" date="2024-04" db="EMBL/GenBank/DDBJ databases">
        <authorList>
            <person name="Waldvogel A.-M."/>
            <person name="Schoenle A."/>
        </authorList>
    </citation>
    <scope>NUCLEOTIDE SEQUENCE [LARGE SCALE GENOMIC DNA]</scope>
</reference>
<evidence type="ECO:0000256" key="5">
    <source>
        <dbReference type="ARBA" id="ARBA00022692"/>
    </source>
</evidence>
<dbReference type="GO" id="GO:0045211">
    <property type="term" value="C:postsynaptic membrane"/>
    <property type="evidence" value="ECO:0007669"/>
    <property type="project" value="UniProtKB-SubCell"/>
</dbReference>
<dbReference type="GO" id="GO:0016887">
    <property type="term" value="F:ATP hydrolysis activity"/>
    <property type="evidence" value="ECO:0007669"/>
    <property type="project" value="InterPro"/>
</dbReference>
<evidence type="ECO:0000256" key="11">
    <source>
        <dbReference type="ARBA" id="ARBA00022989"/>
    </source>
</evidence>
<name>A0AAV2KXU1_KNICA</name>
<keyword evidence="9" id="KW-0067">ATP-binding</keyword>
<keyword evidence="12" id="KW-0770">Synapse</keyword>
<evidence type="ECO:0000256" key="13">
    <source>
        <dbReference type="ARBA" id="ARBA00023128"/>
    </source>
</evidence>
<comment type="catalytic activity">
    <reaction evidence="20">
        <text>[protein]-with a C-terminal TM segment(out) + ATP + H2O = [protein]-with a C-terminal TM segment(in) + ADP + phosphate + H(+)</text>
        <dbReference type="Rhea" id="RHEA:66168"/>
        <dbReference type="Rhea" id="RHEA-COMP:16963"/>
        <dbReference type="ChEBI" id="CHEBI:15377"/>
        <dbReference type="ChEBI" id="CHEBI:15378"/>
        <dbReference type="ChEBI" id="CHEBI:30616"/>
        <dbReference type="ChEBI" id="CHEBI:43474"/>
        <dbReference type="ChEBI" id="CHEBI:90782"/>
        <dbReference type="ChEBI" id="CHEBI:456216"/>
    </reaction>
</comment>
<feature type="domain" description="AAA+ ATPase" evidence="23">
    <location>
        <begin position="507"/>
        <end position="643"/>
    </location>
</feature>
<dbReference type="Gene3D" id="3.40.50.300">
    <property type="entry name" value="P-loop containing nucleotide triphosphate hydrolases"/>
    <property type="match status" value="1"/>
</dbReference>
<dbReference type="EMBL" id="OZ035842">
    <property type="protein sequence ID" value="CAL1594890.1"/>
    <property type="molecule type" value="Genomic_DNA"/>
</dbReference>
<feature type="chain" id="PRO_5043774526" description="Outer mitochondrial transmembrane helix translocase" evidence="22">
    <location>
        <begin position="17"/>
        <end position="738"/>
    </location>
</feature>
<dbReference type="InterPro" id="IPR027417">
    <property type="entry name" value="P-loop_NTPase"/>
</dbReference>
<evidence type="ECO:0000256" key="10">
    <source>
        <dbReference type="ARBA" id="ARBA00022967"/>
    </source>
</evidence>
<evidence type="ECO:0000256" key="3">
    <source>
        <dbReference type="ARBA" id="ARBA00022475"/>
    </source>
</evidence>
<keyword evidence="25" id="KW-1185">Reference proteome</keyword>
<dbReference type="GO" id="GO:0016491">
    <property type="term" value="F:oxidoreductase activity"/>
    <property type="evidence" value="ECO:0007669"/>
    <property type="project" value="InterPro"/>
</dbReference>
<dbReference type="Pfam" id="PF01593">
    <property type="entry name" value="Amino_oxidase"/>
    <property type="match status" value="1"/>
</dbReference>
<dbReference type="Pfam" id="PF00004">
    <property type="entry name" value="AAA"/>
    <property type="match status" value="1"/>
</dbReference>
<dbReference type="Gene3D" id="3.50.50.60">
    <property type="entry name" value="FAD/NAD(P)-binding domain"/>
    <property type="match status" value="1"/>
</dbReference>
<keyword evidence="5" id="KW-0812">Transmembrane</keyword>
<keyword evidence="22" id="KW-0732">Signal</keyword>
<evidence type="ECO:0000259" key="23">
    <source>
        <dbReference type="SMART" id="SM00382"/>
    </source>
</evidence>
<evidence type="ECO:0000256" key="7">
    <source>
        <dbReference type="ARBA" id="ARBA00022787"/>
    </source>
</evidence>
<accession>A0AAV2KXU1</accession>
<dbReference type="GO" id="GO:0005741">
    <property type="term" value="C:mitochondrial outer membrane"/>
    <property type="evidence" value="ECO:0007669"/>
    <property type="project" value="UniProtKB-SubCell"/>
</dbReference>
<dbReference type="InterPro" id="IPR003959">
    <property type="entry name" value="ATPase_AAA_core"/>
</dbReference>
<evidence type="ECO:0000256" key="21">
    <source>
        <dbReference type="ARBA" id="ARBA00056396"/>
    </source>
</evidence>
<dbReference type="Proteomes" id="UP001497482">
    <property type="component" value="Chromosome 20"/>
</dbReference>
<evidence type="ECO:0000256" key="8">
    <source>
        <dbReference type="ARBA" id="ARBA00022827"/>
    </source>
</evidence>
<protein>
    <recommendedName>
        <fullName evidence="19">Outer mitochondrial transmembrane helix translocase</fullName>
    </recommendedName>
</protein>